<keyword evidence="4" id="KW-0274">FAD</keyword>
<keyword evidence="6" id="KW-0472">Membrane</keyword>
<dbReference type="PANTHER" id="PTHR42877:SF4">
    <property type="entry name" value="FAD_NAD(P)-BINDING DOMAIN-CONTAINING PROTEIN-RELATED"/>
    <property type="match status" value="1"/>
</dbReference>
<keyword evidence="8" id="KW-1185">Reference proteome</keyword>
<dbReference type="Pfam" id="PF00743">
    <property type="entry name" value="FMO-like"/>
    <property type="match status" value="1"/>
</dbReference>
<reference evidence="7" key="2">
    <citation type="journal article" date="2023" name="IMA Fungus">
        <title>Comparative genomic study of the Penicillium genus elucidates a diverse pangenome and 15 lateral gene transfer events.</title>
        <authorList>
            <person name="Petersen C."/>
            <person name="Sorensen T."/>
            <person name="Nielsen M.R."/>
            <person name="Sondergaard T.E."/>
            <person name="Sorensen J.L."/>
            <person name="Fitzpatrick D.A."/>
            <person name="Frisvad J.C."/>
            <person name="Nielsen K.L."/>
        </authorList>
    </citation>
    <scope>NUCLEOTIDE SEQUENCE</scope>
    <source>
        <strain evidence="7">IBT 16125</strain>
    </source>
</reference>
<dbReference type="Proteomes" id="UP001213681">
    <property type="component" value="Unassembled WGS sequence"/>
</dbReference>
<feature type="transmembrane region" description="Helical" evidence="6">
    <location>
        <begin position="537"/>
        <end position="558"/>
    </location>
</feature>
<keyword evidence="3" id="KW-0285">Flavoprotein</keyword>
<dbReference type="GeneID" id="81599477"/>
<dbReference type="RefSeq" id="XP_056767852.1">
    <property type="nucleotide sequence ID" value="XM_056909234.1"/>
</dbReference>
<evidence type="ECO:0000313" key="7">
    <source>
        <dbReference type="EMBL" id="KAJ5454896.1"/>
    </source>
</evidence>
<protein>
    <submittedName>
        <fullName evidence="7">Uncharacterized protein</fullName>
    </submittedName>
</protein>
<evidence type="ECO:0000256" key="1">
    <source>
        <dbReference type="ARBA" id="ARBA00001974"/>
    </source>
</evidence>
<dbReference type="SUPFAM" id="SSF51905">
    <property type="entry name" value="FAD/NAD(P)-binding domain"/>
    <property type="match status" value="2"/>
</dbReference>
<reference evidence="7" key="1">
    <citation type="submission" date="2022-12" db="EMBL/GenBank/DDBJ databases">
        <authorList>
            <person name="Petersen C."/>
        </authorList>
    </citation>
    <scope>NUCLEOTIDE SEQUENCE</scope>
    <source>
        <strain evidence="7">IBT 16125</strain>
    </source>
</reference>
<dbReference type="Gene3D" id="3.50.50.60">
    <property type="entry name" value="FAD/NAD(P)-binding domain"/>
    <property type="match status" value="2"/>
</dbReference>
<accession>A0AAD6C9M1</accession>
<dbReference type="AlphaFoldDB" id="A0AAD6C9M1"/>
<keyword evidence="6" id="KW-1133">Transmembrane helix</keyword>
<dbReference type="PANTHER" id="PTHR42877">
    <property type="entry name" value="L-ORNITHINE N(5)-MONOOXYGENASE-RELATED"/>
    <property type="match status" value="1"/>
</dbReference>
<gene>
    <name evidence="7" type="ORF">N7458_005852</name>
</gene>
<keyword evidence="6" id="KW-0812">Transmembrane</keyword>
<keyword evidence="5" id="KW-0560">Oxidoreductase</keyword>
<dbReference type="EMBL" id="JAPVEA010000005">
    <property type="protein sequence ID" value="KAJ5454896.1"/>
    <property type="molecule type" value="Genomic_DNA"/>
</dbReference>
<proteinExistence type="inferred from homology"/>
<evidence type="ECO:0000256" key="3">
    <source>
        <dbReference type="ARBA" id="ARBA00022630"/>
    </source>
</evidence>
<sequence length="562" mass="64065">MAAEYQQPVQNADYSNPTVLIIGAGISGICMAIDLIRRHNCHNFIIVEKSSYVGGTWGDNRYPGSRCDVWSHLYSYSFEASDWTREFSSQKEIHTYLVRTAQKWGLYEYIRFNTIVEEARWSDRLSKWETAVRVSSGSKDAETTDSYTITSDFLVSAVGQLNSPYYPEIPGINTFEGKILHSARWDWNHKTERKKIAVIGSGATAAQLIPEVAKDAKSVRVFQRTPNWVIPREDADIPQWRRNLYRYVPGARRRYRAELMDIRESALFDAIVTNDENGKELLRTMSLDLMKRQIQNNPKLIKNLTPDYPPGCKRVIISDDLFSALDQPHVALETEKIKSITSDSITTESNEYKVDMIVLATGFRTIEFLYPIKVYGLEGRSIQDIWQGGARAYLGMTVESLPNFAMLYGPNTNLGHNSIILMIEAQSRYISEIIKKVCEAKAQNTSLAISPSQQTVQLFNEKIQQKLLKSTYANPTCKSWYKMEDGLITNNWSGTVIEYQKLTSVIRWTDYLVSGSYAKTLTDSNTSHVGRVVEETMIGRFGLNILFVALSSTAFFVWRHLR</sequence>
<dbReference type="InterPro" id="IPR036188">
    <property type="entry name" value="FAD/NAD-bd_sf"/>
</dbReference>
<name>A0AAD6C9M1_9EURO</name>
<dbReference type="GO" id="GO:0050661">
    <property type="term" value="F:NADP binding"/>
    <property type="evidence" value="ECO:0007669"/>
    <property type="project" value="InterPro"/>
</dbReference>
<evidence type="ECO:0000256" key="4">
    <source>
        <dbReference type="ARBA" id="ARBA00022827"/>
    </source>
</evidence>
<comment type="caution">
    <text evidence="7">The sequence shown here is derived from an EMBL/GenBank/DDBJ whole genome shotgun (WGS) entry which is preliminary data.</text>
</comment>
<comment type="cofactor">
    <cofactor evidence="1">
        <name>FAD</name>
        <dbReference type="ChEBI" id="CHEBI:57692"/>
    </cofactor>
</comment>
<dbReference type="InterPro" id="IPR051209">
    <property type="entry name" value="FAD-bind_Monooxygenase_sf"/>
</dbReference>
<dbReference type="GO" id="GO:0050660">
    <property type="term" value="F:flavin adenine dinucleotide binding"/>
    <property type="evidence" value="ECO:0007669"/>
    <property type="project" value="InterPro"/>
</dbReference>
<dbReference type="InterPro" id="IPR020946">
    <property type="entry name" value="Flavin_mOase-like"/>
</dbReference>
<evidence type="ECO:0000313" key="8">
    <source>
        <dbReference type="Proteomes" id="UP001213681"/>
    </source>
</evidence>
<evidence type="ECO:0000256" key="6">
    <source>
        <dbReference type="SAM" id="Phobius"/>
    </source>
</evidence>
<dbReference type="GO" id="GO:0004499">
    <property type="term" value="F:N,N-dimethylaniline monooxygenase activity"/>
    <property type="evidence" value="ECO:0007669"/>
    <property type="project" value="InterPro"/>
</dbReference>
<evidence type="ECO:0000256" key="5">
    <source>
        <dbReference type="ARBA" id="ARBA00023002"/>
    </source>
</evidence>
<evidence type="ECO:0000256" key="2">
    <source>
        <dbReference type="ARBA" id="ARBA00010139"/>
    </source>
</evidence>
<comment type="similarity">
    <text evidence="2">Belongs to the FAD-binding monooxygenase family.</text>
</comment>
<organism evidence="7 8">
    <name type="scientific">Penicillium daleae</name>
    <dbReference type="NCBI Taxonomy" id="63821"/>
    <lineage>
        <taxon>Eukaryota</taxon>
        <taxon>Fungi</taxon>
        <taxon>Dikarya</taxon>
        <taxon>Ascomycota</taxon>
        <taxon>Pezizomycotina</taxon>
        <taxon>Eurotiomycetes</taxon>
        <taxon>Eurotiomycetidae</taxon>
        <taxon>Eurotiales</taxon>
        <taxon>Aspergillaceae</taxon>
        <taxon>Penicillium</taxon>
    </lineage>
</organism>